<feature type="transmembrane region" description="Helical" evidence="7">
    <location>
        <begin position="233"/>
        <end position="256"/>
    </location>
</feature>
<dbReference type="CDD" id="cd17328">
    <property type="entry name" value="MFS_spinster_like"/>
    <property type="match status" value="1"/>
</dbReference>
<feature type="transmembrane region" description="Helical" evidence="7">
    <location>
        <begin position="132"/>
        <end position="152"/>
    </location>
</feature>
<feature type="transmembrane region" description="Helical" evidence="7">
    <location>
        <begin position="96"/>
        <end position="120"/>
    </location>
</feature>
<evidence type="ECO:0000256" key="6">
    <source>
        <dbReference type="ARBA" id="ARBA00024338"/>
    </source>
</evidence>
<evidence type="ECO:0000256" key="5">
    <source>
        <dbReference type="ARBA" id="ARBA00023136"/>
    </source>
</evidence>
<dbReference type="InterPro" id="IPR011701">
    <property type="entry name" value="MFS"/>
</dbReference>
<dbReference type="eggNOG" id="KOG1330">
    <property type="taxonomic scope" value="Eukaryota"/>
</dbReference>
<dbReference type="InterPro" id="IPR036259">
    <property type="entry name" value="MFS_trans_sf"/>
</dbReference>
<evidence type="ECO:0000256" key="3">
    <source>
        <dbReference type="ARBA" id="ARBA00022692"/>
    </source>
</evidence>
<dbReference type="Gene3D" id="1.20.1250.20">
    <property type="entry name" value="MFS general substrate transporter like domains"/>
    <property type="match status" value="1"/>
</dbReference>
<organism evidence="8 9">
    <name type="scientific">Sphaeroforma arctica JP610</name>
    <dbReference type="NCBI Taxonomy" id="667725"/>
    <lineage>
        <taxon>Eukaryota</taxon>
        <taxon>Ichthyosporea</taxon>
        <taxon>Ichthyophonida</taxon>
        <taxon>Sphaeroforma</taxon>
    </lineage>
</organism>
<keyword evidence="5 7" id="KW-0472">Membrane</keyword>
<dbReference type="InterPro" id="IPR044770">
    <property type="entry name" value="MFS_spinster-like"/>
</dbReference>
<dbReference type="GeneID" id="25907133"/>
<feature type="transmembrane region" description="Helical" evidence="7">
    <location>
        <begin position="158"/>
        <end position="186"/>
    </location>
</feature>
<dbReference type="Proteomes" id="UP000054560">
    <property type="component" value="Unassembled WGS sequence"/>
</dbReference>
<comment type="subcellular location">
    <subcellularLocation>
        <location evidence="1">Membrane</location>
        <topology evidence="1">Multi-pass membrane protein</topology>
    </subcellularLocation>
</comment>
<dbReference type="PANTHER" id="PTHR23505">
    <property type="entry name" value="SPINSTER"/>
    <property type="match status" value="1"/>
</dbReference>
<keyword evidence="2" id="KW-0813">Transport</keyword>
<gene>
    <name evidence="8" type="ORF">SARC_06629</name>
</gene>
<sequence length="270" mass="28765">MISTSVDMQIVSIKIVECCFIIALYGHAKGCIELDSDGLYAFFRDAKECIGVRSYLFSTLGFTAVTYATGALGLWGPKFIVDGTAHTPSPMSTAEASMMLGGVTAVNGVVGTICGAVLGAWLAKYSERADPLVCGLGLAVAGPFCALALQFFQHNVTLAWVFIFISEFGLCLNWALNAAILLSVIAPNRRSTAEAIQILLSHIFGDALSPYAVGIATDALVNKGISRPDAMRISLQSCSAVAILGSLCFLLCAIYYPRDKSRVKKQERAE</sequence>
<keyword evidence="9" id="KW-1185">Reference proteome</keyword>
<keyword evidence="3 7" id="KW-0812">Transmembrane</keyword>
<keyword evidence="4 7" id="KW-1133">Transmembrane helix</keyword>
<evidence type="ECO:0000313" key="8">
    <source>
        <dbReference type="EMBL" id="KNC81036.1"/>
    </source>
</evidence>
<dbReference type="PANTHER" id="PTHR23505:SF79">
    <property type="entry name" value="PROTEIN SPINSTER"/>
    <property type="match status" value="1"/>
</dbReference>
<feature type="transmembrane region" description="Helical" evidence="7">
    <location>
        <begin position="198"/>
        <end position="221"/>
    </location>
</feature>
<name>A0A0L0FWU9_9EUKA</name>
<dbReference type="SUPFAM" id="SSF103473">
    <property type="entry name" value="MFS general substrate transporter"/>
    <property type="match status" value="1"/>
</dbReference>
<reference evidence="8 9" key="1">
    <citation type="submission" date="2011-02" db="EMBL/GenBank/DDBJ databases">
        <title>The Genome Sequence of Sphaeroforma arctica JP610.</title>
        <authorList>
            <consortium name="The Broad Institute Genome Sequencing Platform"/>
            <person name="Russ C."/>
            <person name="Cuomo C."/>
            <person name="Young S.K."/>
            <person name="Zeng Q."/>
            <person name="Gargeya S."/>
            <person name="Alvarado L."/>
            <person name="Berlin A."/>
            <person name="Chapman S.B."/>
            <person name="Chen Z."/>
            <person name="Freedman E."/>
            <person name="Gellesch M."/>
            <person name="Goldberg J."/>
            <person name="Griggs A."/>
            <person name="Gujja S."/>
            <person name="Heilman E."/>
            <person name="Heiman D."/>
            <person name="Howarth C."/>
            <person name="Mehta T."/>
            <person name="Neiman D."/>
            <person name="Pearson M."/>
            <person name="Roberts A."/>
            <person name="Saif S."/>
            <person name="Shea T."/>
            <person name="Shenoy N."/>
            <person name="Sisk P."/>
            <person name="Stolte C."/>
            <person name="Sykes S."/>
            <person name="White J."/>
            <person name="Yandava C."/>
            <person name="Burger G."/>
            <person name="Gray M.W."/>
            <person name="Holland P.W.H."/>
            <person name="King N."/>
            <person name="Lang F.B.F."/>
            <person name="Roger A.J."/>
            <person name="Ruiz-Trillo I."/>
            <person name="Haas B."/>
            <person name="Nusbaum C."/>
            <person name="Birren B."/>
        </authorList>
    </citation>
    <scope>NUCLEOTIDE SEQUENCE [LARGE SCALE GENOMIC DNA]</scope>
    <source>
        <strain evidence="8 9">JP610</strain>
    </source>
</reference>
<dbReference type="GO" id="GO:0022857">
    <property type="term" value="F:transmembrane transporter activity"/>
    <property type="evidence" value="ECO:0007669"/>
    <property type="project" value="InterPro"/>
</dbReference>
<comment type="similarity">
    <text evidence="6">Belongs to the major facilitator superfamily. Spinster (TC 2.A.1.49) family.</text>
</comment>
<evidence type="ECO:0000256" key="7">
    <source>
        <dbReference type="SAM" id="Phobius"/>
    </source>
</evidence>
<evidence type="ECO:0000256" key="4">
    <source>
        <dbReference type="ARBA" id="ARBA00022989"/>
    </source>
</evidence>
<dbReference type="OrthoDB" id="6770063at2759"/>
<evidence type="ECO:0008006" key="10">
    <source>
        <dbReference type="Google" id="ProtNLM"/>
    </source>
</evidence>
<dbReference type="AlphaFoldDB" id="A0A0L0FWU9"/>
<dbReference type="RefSeq" id="XP_014154938.1">
    <property type="nucleotide sequence ID" value="XM_014299463.1"/>
</dbReference>
<dbReference type="GO" id="GO:0016020">
    <property type="term" value="C:membrane"/>
    <property type="evidence" value="ECO:0007669"/>
    <property type="project" value="UniProtKB-SubCell"/>
</dbReference>
<protein>
    <recommendedName>
        <fullName evidence="10">Major facilitator superfamily (MFS) profile domain-containing protein</fullName>
    </recommendedName>
</protein>
<dbReference type="Pfam" id="PF07690">
    <property type="entry name" value="MFS_1"/>
    <property type="match status" value="1"/>
</dbReference>
<accession>A0A0L0FWU9</accession>
<dbReference type="STRING" id="667725.A0A0L0FWU9"/>
<evidence type="ECO:0000313" key="9">
    <source>
        <dbReference type="Proteomes" id="UP000054560"/>
    </source>
</evidence>
<dbReference type="EMBL" id="KQ242076">
    <property type="protein sequence ID" value="KNC81036.1"/>
    <property type="molecule type" value="Genomic_DNA"/>
</dbReference>
<proteinExistence type="inferred from homology"/>
<evidence type="ECO:0000256" key="1">
    <source>
        <dbReference type="ARBA" id="ARBA00004141"/>
    </source>
</evidence>
<evidence type="ECO:0000256" key="2">
    <source>
        <dbReference type="ARBA" id="ARBA00022448"/>
    </source>
</evidence>
<feature type="transmembrane region" description="Helical" evidence="7">
    <location>
        <begin position="54"/>
        <end position="76"/>
    </location>
</feature>